<dbReference type="InterPro" id="IPR005302">
    <property type="entry name" value="MoCF_Sase_C"/>
</dbReference>
<gene>
    <name evidence="2" type="ORF">J2S57_006404</name>
</gene>
<dbReference type="Pfam" id="PF03476">
    <property type="entry name" value="MOSC_N"/>
    <property type="match status" value="1"/>
</dbReference>
<sequence>MMVPARSQGQQHDVGAGSAAGLPVGVVAAIYRYPVKSMAAQPVESAEVHWNGLDGDRRWAFVQPAPRNPGFPWLTLRQRNDLNAYRPYGAVDGLRVRTPSGEDVEVTDPRLAQELGARAMKLDRGTFDTAPLSLISTRSVKEIGALAGRDADVLRFRPNLVVEPLGDDPFAEDSWVGGTLVFGTAEQGPVEPEDDGRLTGVNGREGLGTGLRMHVDRRDHRCVVVNIDPVTGERTPDVLRAVARHRDTCLGVYGSVAAPGAVSVGDPVRLLR</sequence>
<dbReference type="Pfam" id="PF03473">
    <property type="entry name" value="MOSC"/>
    <property type="match status" value="1"/>
</dbReference>
<organism evidence="2 3">
    <name type="scientific">Kineosporia succinea</name>
    <dbReference type="NCBI Taxonomy" id="84632"/>
    <lineage>
        <taxon>Bacteria</taxon>
        <taxon>Bacillati</taxon>
        <taxon>Actinomycetota</taxon>
        <taxon>Actinomycetes</taxon>
        <taxon>Kineosporiales</taxon>
        <taxon>Kineosporiaceae</taxon>
        <taxon>Kineosporia</taxon>
    </lineage>
</organism>
<dbReference type="InterPro" id="IPR011037">
    <property type="entry name" value="Pyrv_Knase-like_insert_dom_sf"/>
</dbReference>
<proteinExistence type="predicted"/>
<keyword evidence="3" id="KW-1185">Reference proteome</keyword>
<dbReference type="PROSITE" id="PS51340">
    <property type="entry name" value="MOSC"/>
    <property type="match status" value="1"/>
</dbReference>
<evidence type="ECO:0000259" key="1">
    <source>
        <dbReference type="PROSITE" id="PS51340"/>
    </source>
</evidence>
<accession>A0ABT9PEQ6</accession>
<dbReference type="Proteomes" id="UP001235712">
    <property type="component" value="Unassembled WGS sequence"/>
</dbReference>
<protein>
    <submittedName>
        <fullName evidence="2">Uncharacterized protein YcbX</fullName>
    </submittedName>
</protein>
<comment type="caution">
    <text evidence="2">The sequence shown here is derived from an EMBL/GenBank/DDBJ whole genome shotgun (WGS) entry which is preliminary data.</text>
</comment>
<dbReference type="EMBL" id="JAUSQZ010000001">
    <property type="protein sequence ID" value="MDP9830655.1"/>
    <property type="molecule type" value="Genomic_DNA"/>
</dbReference>
<evidence type="ECO:0000313" key="3">
    <source>
        <dbReference type="Proteomes" id="UP001235712"/>
    </source>
</evidence>
<evidence type="ECO:0000313" key="2">
    <source>
        <dbReference type="EMBL" id="MDP9830655.1"/>
    </source>
</evidence>
<dbReference type="SUPFAM" id="SSF50800">
    <property type="entry name" value="PK beta-barrel domain-like"/>
    <property type="match status" value="2"/>
</dbReference>
<dbReference type="InterPro" id="IPR005303">
    <property type="entry name" value="MOCOS_middle"/>
</dbReference>
<reference evidence="2 3" key="1">
    <citation type="submission" date="2023-07" db="EMBL/GenBank/DDBJ databases">
        <title>Sequencing the genomes of 1000 actinobacteria strains.</title>
        <authorList>
            <person name="Klenk H.-P."/>
        </authorList>
    </citation>
    <scope>NUCLEOTIDE SEQUENCE [LARGE SCALE GENOMIC DNA]</scope>
    <source>
        <strain evidence="2 3">DSM 44388</strain>
    </source>
</reference>
<name>A0ABT9PEQ6_9ACTN</name>
<feature type="domain" description="MOSC" evidence="1">
    <location>
        <begin position="98"/>
        <end position="271"/>
    </location>
</feature>